<evidence type="ECO:0000256" key="2">
    <source>
        <dbReference type="ARBA" id="ARBA00022692"/>
    </source>
</evidence>
<feature type="domain" description="Cadherin" evidence="10">
    <location>
        <begin position="743"/>
        <end position="843"/>
    </location>
</feature>
<sequence length="1613" mass="178737">MFSFYSNTNEKGATISRKTSTDEMRTRKKGRQAPHGVFWLFLAHLFCHNGMIIPCLAQVTSTPGDANESGDSTTLGSATATPTNLCRLENGLSSIIVDIEESVGDETAQTTNPKELPIIGDPWNQIDLTLVQHEKRYFRLHGKNLQLSQPLDRDEDDISSIVFQAVCVIKSTRESRTIPVIARVSDKNDNSPKFISEPYEISIPESTPVGTTVFRGIRAQDVDAGVNGLVEYFIVDSKDEKEEENGYGIFTINLPHQGAVTLNRTLDYERNQRYYVTVVASDRAFDPKLRRSSTTTLTVTVKDDDDLAPEFHHSKYNAAVTRSVLTGVLDVRPAKILATDKDSINSPIHYAFVNGTPASYLSYFLIDGQTGIVRQIRPIDNDQETRFEIYLKATEVTEARRSAYAKLEILVKALNSHPPIIQATSLVGYVDENSAVGTPVLSLADNQPIRFTVTDPDLTPNDPKPEYHYELTTSGFKVNDDGILVVADQHLDRDPPNPPQLQFQMIAREVGDQHETSSSTPLVILVHLKDSNDNSPVIIRPTQSITIPGGGEGRRPIFQVEADDKDEGDNAKLQFAITHVSNNGTKRFMVHEVTGVVDAVGKFNTGEHFSITVQATDGGGRSSQRIVEVNVIDGPNLKAPVFSQLVYDVGVSEGASIGAEVITLEARDPEGKPVIYDIVAGNELQHFTIGKNTGILSVNGQLDREDLSRYSLNIKASDDGALHSIATVNIRVIDINDRNPEFISLPYHFSVKEGQPGKLIGRVEAKDEDEDANGEIRFEIPDNSPFSVDPITGEVSTKTALDYEKQRLHYVVVTARDNSPSPRIATATMTIAIEDVPDTEPVFNRFSYEVSIPENLRATKVTRVEAMDPDTEKRITYYIKQGPFDKFNIDPITGDIYTTQGLDYERNAKHVLIIGTEENDSGNLGSTTTVIVTVIDENDVPPIFNVVPRPIRLDDTSHVGMIITKLEATDSDGTSPFNKVKYEIMGRGKAARYFDVNHDTGEVSIKDDLRKEMDTEYHIDVRAYDLGEPQLSSVATVKVNVDHVATVAPDVGVGFSETEYSVDVLESAVGGTLLKTLVIINKQDEIIPIECQIISGNEDGLFTLRVNKDRNCELKLTRTSLDHEKVPEYVVQVKLLTLPGVISKKNSQVKIKIRVVDENDNKPEFQFPDHQKIARGKKLYGAISEDSQISTSVIQIRAEDKDSGTFHEITYELEAENDLARSFFSIDSKSGIVSNTRTLDDVSPALLPFRLTVTARDNPKGPTSSSQISQIPLIVNIIGEPHRMVLIIQGTTPDKVKIKEKDILEILQDTSTLIIGIEKISAHRYLTDNGTLDLDSTATDVWFYAVDPINDHILDREHPKVTDTIMSRESSKGISYYVSSSLGVRATEVRKPITRAPLPPAPVGTLESEQQWAAFPAALVALACLIFIVSSAGICFVCYKWSRYNAYKNQMQRIVVPPRSYEPVYIDHSPSLKQYETQVLNMRVQGDELDIDDSDLQMDLNLSRNHMYMDGSTTGYNSRDSLVGSQWRSSSPSSHAGGTRPASDVSPSSSKTPILKTFQHRQLASGDKSEPSIVNPIYERSDDDEMSISSQINDNVHFRGKRDYARSKPTTEL</sequence>
<keyword evidence="12" id="KW-1185">Reference proteome</keyword>
<evidence type="ECO:0000256" key="7">
    <source>
        <dbReference type="PROSITE-ProRule" id="PRU00043"/>
    </source>
</evidence>
<dbReference type="Proteomes" id="UP001642540">
    <property type="component" value="Unassembled WGS sequence"/>
</dbReference>
<dbReference type="SMART" id="SM00112">
    <property type="entry name" value="CA"/>
    <property type="match status" value="10"/>
</dbReference>
<name>A0ABP1QK80_9HEXA</name>
<dbReference type="PANTHER" id="PTHR24026">
    <property type="entry name" value="FAT ATYPICAL CADHERIN-RELATED"/>
    <property type="match status" value="1"/>
</dbReference>
<keyword evidence="2 9" id="KW-0812">Transmembrane</keyword>
<evidence type="ECO:0000256" key="4">
    <source>
        <dbReference type="ARBA" id="ARBA00022837"/>
    </source>
</evidence>
<evidence type="ECO:0000256" key="5">
    <source>
        <dbReference type="ARBA" id="ARBA00022989"/>
    </source>
</evidence>
<feature type="compositionally biased region" description="Polar residues" evidence="8">
    <location>
        <begin position="1513"/>
        <end position="1536"/>
    </location>
</feature>
<comment type="subcellular location">
    <subcellularLocation>
        <location evidence="1">Membrane</location>
    </subcellularLocation>
</comment>
<feature type="compositionally biased region" description="Basic and acidic residues" evidence="8">
    <location>
        <begin position="1601"/>
        <end position="1613"/>
    </location>
</feature>
<feature type="domain" description="Cadherin" evidence="10">
    <location>
        <begin position="134"/>
        <end position="194"/>
    </location>
</feature>
<feature type="domain" description="Cadherin" evidence="10">
    <location>
        <begin position="844"/>
        <end position="944"/>
    </location>
</feature>
<feature type="domain" description="Cadherin" evidence="10">
    <location>
        <begin position="539"/>
        <end position="642"/>
    </location>
</feature>
<comment type="caution">
    <text evidence="11">The sequence shown here is derived from an EMBL/GenBank/DDBJ whole genome shotgun (WGS) entry which is preliminary data.</text>
</comment>
<keyword evidence="4 7" id="KW-0106">Calcium</keyword>
<feature type="domain" description="Cadherin" evidence="10">
    <location>
        <begin position="643"/>
        <end position="742"/>
    </location>
</feature>
<evidence type="ECO:0000256" key="6">
    <source>
        <dbReference type="ARBA" id="ARBA00023136"/>
    </source>
</evidence>
<protein>
    <recommendedName>
        <fullName evidence="10">Cadherin domain-containing protein</fullName>
    </recommendedName>
</protein>
<feature type="region of interest" description="Disordered" evidence="8">
    <location>
        <begin position="1"/>
        <end position="29"/>
    </location>
</feature>
<dbReference type="Gene3D" id="2.60.40.60">
    <property type="entry name" value="Cadherins"/>
    <property type="match status" value="10"/>
</dbReference>
<evidence type="ECO:0000256" key="1">
    <source>
        <dbReference type="ARBA" id="ARBA00004370"/>
    </source>
</evidence>
<dbReference type="SUPFAM" id="SSF49313">
    <property type="entry name" value="Cadherin-like"/>
    <property type="match status" value="10"/>
</dbReference>
<feature type="compositionally biased region" description="Polar residues" evidence="8">
    <location>
        <begin position="1"/>
        <end position="11"/>
    </location>
</feature>
<evidence type="ECO:0000256" key="3">
    <source>
        <dbReference type="ARBA" id="ARBA00022737"/>
    </source>
</evidence>
<dbReference type="PANTHER" id="PTHR24026:SF93">
    <property type="entry name" value="CADHERIN-99C"/>
    <property type="match status" value="1"/>
</dbReference>
<dbReference type="InterPro" id="IPR015919">
    <property type="entry name" value="Cadherin-like_sf"/>
</dbReference>
<dbReference type="PROSITE" id="PS00232">
    <property type="entry name" value="CADHERIN_1"/>
    <property type="match status" value="2"/>
</dbReference>
<reference evidence="11 12" key="1">
    <citation type="submission" date="2024-08" db="EMBL/GenBank/DDBJ databases">
        <authorList>
            <person name="Cucini C."/>
            <person name="Frati F."/>
        </authorList>
    </citation>
    <scope>NUCLEOTIDE SEQUENCE [LARGE SCALE GENOMIC DNA]</scope>
</reference>
<dbReference type="InterPro" id="IPR002126">
    <property type="entry name" value="Cadherin-like_dom"/>
</dbReference>
<dbReference type="PROSITE" id="PS50268">
    <property type="entry name" value="CADHERIN_2"/>
    <property type="match status" value="11"/>
</dbReference>
<feature type="domain" description="Cadherin" evidence="10">
    <location>
        <begin position="945"/>
        <end position="1051"/>
    </location>
</feature>
<keyword evidence="3" id="KW-0677">Repeat</keyword>
<dbReference type="Pfam" id="PF00028">
    <property type="entry name" value="Cadherin"/>
    <property type="match status" value="6"/>
</dbReference>
<keyword evidence="5 9" id="KW-1133">Transmembrane helix</keyword>
<feature type="transmembrane region" description="Helical" evidence="9">
    <location>
        <begin position="1412"/>
        <end position="1439"/>
    </location>
</feature>
<feature type="domain" description="Cadherin" evidence="10">
    <location>
        <begin position="195"/>
        <end position="311"/>
    </location>
</feature>
<dbReference type="InterPro" id="IPR020894">
    <property type="entry name" value="Cadherin_CS"/>
</dbReference>
<dbReference type="PRINTS" id="PR00205">
    <property type="entry name" value="CADHERIN"/>
</dbReference>
<evidence type="ECO:0000256" key="9">
    <source>
        <dbReference type="SAM" id="Phobius"/>
    </source>
</evidence>
<feature type="domain" description="Cadherin" evidence="10">
    <location>
        <begin position="422"/>
        <end position="538"/>
    </location>
</feature>
<feature type="domain" description="Cadherin" evidence="10">
    <location>
        <begin position="312"/>
        <end position="421"/>
    </location>
</feature>
<evidence type="ECO:0000256" key="8">
    <source>
        <dbReference type="SAM" id="MobiDB-lite"/>
    </source>
</evidence>
<feature type="domain" description="Cadherin" evidence="10">
    <location>
        <begin position="1183"/>
        <end position="1295"/>
    </location>
</feature>
<feature type="domain" description="Cadherin" evidence="10">
    <location>
        <begin position="1056"/>
        <end position="1165"/>
    </location>
</feature>
<dbReference type="CDD" id="cd11304">
    <property type="entry name" value="Cadherin_repeat"/>
    <property type="match status" value="10"/>
</dbReference>
<gene>
    <name evidence="11" type="ORF">ODALV1_LOCUS12371</name>
</gene>
<evidence type="ECO:0000313" key="11">
    <source>
        <dbReference type="EMBL" id="CAL8106490.1"/>
    </source>
</evidence>
<organism evidence="11 12">
    <name type="scientific">Orchesella dallaii</name>
    <dbReference type="NCBI Taxonomy" id="48710"/>
    <lineage>
        <taxon>Eukaryota</taxon>
        <taxon>Metazoa</taxon>
        <taxon>Ecdysozoa</taxon>
        <taxon>Arthropoda</taxon>
        <taxon>Hexapoda</taxon>
        <taxon>Collembola</taxon>
        <taxon>Entomobryomorpha</taxon>
        <taxon>Entomobryoidea</taxon>
        <taxon>Orchesellidae</taxon>
        <taxon>Orchesellinae</taxon>
        <taxon>Orchesella</taxon>
    </lineage>
</organism>
<feature type="region of interest" description="Disordered" evidence="8">
    <location>
        <begin position="1513"/>
        <end position="1613"/>
    </location>
</feature>
<accession>A0ABP1QK80</accession>
<dbReference type="EMBL" id="CAXLJM020000038">
    <property type="protein sequence ID" value="CAL8106490.1"/>
    <property type="molecule type" value="Genomic_DNA"/>
</dbReference>
<evidence type="ECO:0000313" key="12">
    <source>
        <dbReference type="Proteomes" id="UP001642540"/>
    </source>
</evidence>
<evidence type="ECO:0000259" key="10">
    <source>
        <dbReference type="PROSITE" id="PS50268"/>
    </source>
</evidence>
<proteinExistence type="predicted"/>
<keyword evidence="6 9" id="KW-0472">Membrane</keyword>